<dbReference type="Gene3D" id="3.30.70.100">
    <property type="match status" value="2"/>
</dbReference>
<dbReference type="OrthoDB" id="3830579at2759"/>
<evidence type="ECO:0008006" key="3">
    <source>
        <dbReference type="Google" id="ProtNLM"/>
    </source>
</evidence>
<reference evidence="1" key="1">
    <citation type="journal article" date="2020" name="Stud. Mycol.">
        <title>101 Dothideomycetes genomes: a test case for predicting lifestyles and emergence of pathogens.</title>
        <authorList>
            <person name="Haridas S."/>
            <person name="Albert R."/>
            <person name="Binder M."/>
            <person name="Bloem J."/>
            <person name="Labutti K."/>
            <person name="Salamov A."/>
            <person name="Andreopoulos B."/>
            <person name="Baker S."/>
            <person name="Barry K."/>
            <person name="Bills G."/>
            <person name="Bluhm B."/>
            <person name="Cannon C."/>
            <person name="Castanera R."/>
            <person name="Culley D."/>
            <person name="Daum C."/>
            <person name="Ezra D."/>
            <person name="Gonzalez J."/>
            <person name="Henrissat B."/>
            <person name="Kuo A."/>
            <person name="Liang C."/>
            <person name="Lipzen A."/>
            <person name="Lutzoni F."/>
            <person name="Magnuson J."/>
            <person name="Mondo S."/>
            <person name="Nolan M."/>
            <person name="Ohm R."/>
            <person name="Pangilinan J."/>
            <person name="Park H.-J."/>
            <person name="Ramirez L."/>
            <person name="Alfaro M."/>
            <person name="Sun H."/>
            <person name="Tritt A."/>
            <person name="Yoshinaga Y."/>
            <person name="Zwiers L.-H."/>
            <person name="Turgeon B."/>
            <person name="Goodwin S."/>
            <person name="Spatafora J."/>
            <person name="Crous P."/>
            <person name="Grigoriev I."/>
        </authorList>
    </citation>
    <scope>NUCLEOTIDE SEQUENCE</scope>
    <source>
        <strain evidence="1">CBS 279.74</strain>
    </source>
</reference>
<dbReference type="SUPFAM" id="SSF54909">
    <property type="entry name" value="Dimeric alpha+beta barrel"/>
    <property type="match status" value="1"/>
</dbReference>
<gene>
    <name evidence="1" type="ORF">K504DRAFT_442302</name>
</gene>
<sequence length="231" mass="25186">MSEPVAEIVKLTLREGVDISSSTTTTGGGENQDVITEGLKTIRSQPGCMAVWWGSRIETPGIVQMVIEWETLASHAAFEAQPSYPDFRKSISGLLSAAPEIFHIHLSPSAPFSTPGSAPVTECVNMLFPKGYSPAAYTSNWKSFCTEGAELAKEARGAAGAWSIEEVKHEGVWNEEENGEEGPTFVAFIGWTSVEAHTKFRETDDFAKIIPYLRDGPKGVEVCHVAFKKFE</sequence>
<evidence type="ECO:0000313" key="1">
    <source>
        <dbReference type="EMBL" id="KAF2704235.1"/>
    </source>
</evidence>
<proteinExistence type="predicted"/>
<keyword evidence="2" id="KW-1185">Reference proteome</keyword>
<accession>A0A6G1JVF5</accession>
<evidence type="ECO:0000313" key="2">
    <source>
        <dbReference type="Proteomes" id="UP000799428"/>
    </source>
</evidence>
<name>A0A6G1JVF5_9PLEO</name>
<dbReference type="EMBL" id="MU005783">
    <property type="protein sequence ID" value="KAF2704235.1"/>
    <property type="molecule type" value="Genomic_DNA"/>
</dbReference>
<organism evidence="1 2">
    <name type="scientific">Pleomassaria siparia CBS 279.74</name>
    <dbReference type="NCBI Taxonomy" id="1314801"/>
    <lineage>
        <taxon>Eukaryota</taxon>
        <taxon>Fungi</taxon>
        <taxon>Dikarya</taxon>
        <taxon>Ascomycota</taxon>
        <taxon>Pezizomycotina</taxon>
        <taxon>Dothideomycetes</taxon>
        <taxon>Pleosporomycetidae</taxon>
        <taxon>Pleosporales</taxon>
        <taxon>Pleomassariaceae</taxon>
        <taxon>Pleomassaria</taxon>
    </lineage>
</organism>
<dbReference type="Proteomes" id="UP000799428">
    <property type="component" value="Unassembled WGS sequence"/>
</dbReference>
<dbReference type="AlphaFoldDB" id="A0A6G1JVF5"/>
<dbReference type="InterPro" id="IPR011008">
    <property type="entry name" value="Dimeric_a/b-barrel"/>
</dbReference>
<protein>
    <recommendedName>
        <fullName evidence="3">ABM domain-containing protein</fullName>
    </recommendedName>
</protein>